<dbReference type="EMBL" id="MU003533">
    <property type="protein sequence ID" value="KAF2464886.1"/>
    <property type="molecule type" value="Genomic_DNA"/>
</dbReference>
<name>A0ACB6QFH5_9PLEO</name>
<gene>
    <name evidence="1" type="ORF">BDR25DRAFT_93665</name>
</gene>
<keyword evidence="2" id="KW-1185">Reference proteome</keyword>
<reference evidence="1" key="1">
    <citation type="journal article" date="2020" name="Stud. Mycol.">
        <title>101 Dothideomycetes genomes: a test case for predicting lifestyles and emergence of pathogens.</title>
        <authorList>
            <person name="Haridas S."/>
            <person name="Albert R."/>
            <person name="Binder M."/>
            <person name="Bloem J."/>
            <person name="Labutti K."/>
            <person name="Salamov A."/>
            <person name="Andreopoulos B."/>
            <person name="Baker S."/>
            <person name="Barry K."/>
            <person name="Bills G."/>
            <person name="Bluhm B."/>
            <person name="Cannon C."/>
            <person name="Castanera R."/>
            <person name="Culley D."/>
            <person name="Daum C."/>
            <person name="Ezra D."/>
            <person name="Gonzalez J."/>
            <person name="Henrissat B."/>
            <person name="Kuo A."/>
            <person name="Liang C."/>
            <person name="Lipzen A."/>
            <person name="Lutzoni F."/>
            <person name="Magnuson J."/>
            <person name="Mondo S."/>
            <person name="Nolan M."/>
            <person name="Ohm R."/>
            <person name="Pangilinan J."/>
            <person name="Park H.-J."/>
            <person name="Ramirez L."/>
            <person name="Alfaro M."/>
            <person name="Sun H."/>
            <person name="Tritt A."/>
            <person name="Yoshinaga Y."/>
            <person name="Zwiers L.-H."/>
            <person name="Turgeon B."/>
            <person name="Goodwin S."/>
            <person name="Spatafora J."/>
            <person name="Crous P."/>
            <person name="Grigoriev I."/>
        </authorList>
    </citation>
    <scope>NUCLEOTIDE SEQUENCE</scope>
    <source>
        <strain evidence="1">ATCC 200398</strain>
    </source>
</reference>
<accession>A0ACB6QFH5</accession>
<protein>
    <submittedName>
        <fullName evidence="1">Uncharacterized protein</fullName>
    </submittedName>
</protein>
<dbReference type="Proteomes" id="UP000799755">
    <property type="component" value="Unassembled WGS sequence"/>
</dbReference>
<evidence type="ECO:0000313" key="1">
    <source>
        <dbReference type="EMBL" id="KAF2464886.1"/>
    </source>
</evidence>
<comment type="caution">
    <text evidence="1">The sequence shown here is derived from an EMBL/GenBank/DDBJ whole genome shotgun (WGS) entry which is preliminary data.</text>
</comment>
<evidence type="ECO:0000313" key="2">
    <source>
        <dbReference type="Proteomes" id="UP000799755"/>
    </source>
</evidence>
<proteinExistence type="predicted"/>
<sequence length="183" mass="20230">MRTMSLYGELCELVGCAQPWNSRRVIFAPLFLVGEEHVEMVCRRRPGVRSKIGTSEPALRQRRYKRTAGSHSGGFYSQGCLAIVREWSCQAAVRCSRRPNLATLSPPTGCRAAGSLPRDYKSFVAECRAIGLTLLVLTRLWCPPEAARLFFWLKFGPLGCNPHAVAGGHPPILCNLYSPSPPN</sequence>
<organism evidence="1 2">
    <name type="scientific">Lindgomyces ingoldianus</name>
    <dbReference type="NCBI Taxonomy" id="673940"/>
    <lineage>
        <taxon>Eukaryota</taxon>
        <taxon>Fungi</taxon>
        <taxon>Dikarya</taxon>
        <taxon>Ascomycota</taxon>
        <taxon>Pezizomycotina</taxon>
        <taxon>Dothideomycetes</taxon>
        <taxon>Pleosporomycetidae</taxon>
        <taxon>Pleosporales</taxon>
        <taxon>Lindgomycetaceae</taxon>
        <taxon>Lindgomyces</taxon>
    </lineage>
</organism>